<sequence>MQWKGKLHHDRQQYGPDEDVCLLTARLNSTEIDDISVLLENGKNNFLKNTKESENLGFDIANIDFRLENFKDLVDVIRNYNNGSSNDYWRQPALYKASPDSSEYCTESSNIVGDTSGGYPTANYNTQTNSWIQGSHPSYAHQYPNYTIDSNVAIRNLYLQQQP</sequence>
<keyword evidence="2" id="KW-1185">Reference proteome</keyword>
<protein>
    <submittedName>
        <fullName evidence="1">Uncharacterized protein</fullName>
    </submittedName>
</protein>
<dbReference type="AlphaFoldDB" id="A0AA36E2E2"/>
<dbReference type="Proteomes" id="UP001177003">
    <property type="component" value="Chromosome 4"/>
</dbReference>
<name>A0AA36E2E2_LACSI</name>
<gene>
    <name evidence="1" type="ORF">LSALG_LOCUS19230</name>
</gene>
<accession>A0AA36E2E2</accession>
<evidence type="ECO:0000313" key="1">
    <source>
        <dbReference type="EMBL" id="CAI9279430.1"/>
    </source>
</evidence>
<dbReference type="EMBL" id="OX465080">
    <property type="protein sequence ID" value="CAI9279430.1"/>
    <property type="molecule type" value="Genomic_DNA"/>
</dbReference>
<organism evidence="1 2">
    <name type="scientific">Lactuca saligna</name>
    <name type="common">Willowleaf lettuce</name>
    <dbReference type="NCBI Taxonomy" id="75948"/>
    <lineage>
        <taxon>Eukaryota</taxon>
        <taxon>Viridiplantae</taxon>
        <taxon>Streptophyta</taxon>
        <taxon>Embryophyta</taxon>
        <taxon>Tracheophyta</taxon>
        <taxon>Spermatophyta</taxon>
        <taxon>Magnoliopsida</taxon>
        <taxon>eudicotyledons</taxon>
        <taxon>Gunneridae</taxon>
        <taxon>Pentapetalae</taxon>
        <taxon>asterids</taxon>
        <taxon>campanulids</taxon>
        <taxon>Asterales</taxon>
        <taxon>Asteraceae</taxon>
        <taxon>Cichorioideae</taxon>
        <taxon>Cichorieae</taxon>
        <taxon>Lactucinae</taxon>
        <taxon>Lactuca</taxon>
    </lineage>
</organism>
<proteinExistence type="predicted"/>
<reference evidence="1" key="1">
    <citation type="submission" date="2023-04" db="EMBL/GenBank/DDBJ databases">
        <authorList>
            <person name="Vijverberg K."/>
            <person name="Xiong W."/>
            <person name="Schranz E."/>
        </authorList>
    </citation>
    <scope>NUCLEOTIDE SEQUENCE</scope>
</reference>
<evidence type="ECO:0000313" key="2">
    <source>
        <dbReference type="Proteomes" id="UP001177003"/>
    </source>
</evidence>